<dbReference type="Pfam" id="PF00567">
    <property type="entry name" value="TUDOR"/>
    <property type="match status" value="5"/>
</dbReference>
<dbReference type="Gene3D" id="2.30.30.140">
    <property type="match status" value="5"/>
</dbReference>
<dbReference type="STRING" id="178035.A0A154PDU9"/>
<dbReference type="EMBL" id="KQ434869">
    <property type="protein sequence ID" value="KZC09448.1"/>
    <property type="molecule type" value="Genomic_DNA"/>
</dbReference>
<evidence type="ECO:0000256" key="2">
    <source>
        <dbReference type="SAM" id="MobiDB-lite"/>
    </source>
</evidence>
<sequence length="1464" mass="167466">MFQKLKTTAMYPNETQNTDCLEGSITQHFAYLHGVLQNVERKIIDSLHKRHDSWNKNIDEISQQLREHEDRLQSALVVIGSITENLDKIDIQQVIRNLQKLADIPCHLVITSNSDEKEIRFNIDQTIVNTLEKHCTIHVPAASNFSLQRTELLPDDYEIEPLTEEISILRLRDKSAGMKATSAVAIAPRTNDNHPSVGVSEMVRVTHVIDPSCFYVQLIQHQNKLAELTKELAMLANTSGIIPTEVTLSMENLHLLFIALKLHKITDRNWYRARVVNKRTDPNKDERYTVFFVDYGMNEENVPLSRMRNIIPTFSMHSGMALRCTLFDVVPNGGAWHPDATEAFKKLVCTNTMVSMCVMMRTGDTFYVDLCAVSSKDSGLIPVKDSLTYMKYATCVSSNTLMRMNPDSTTKYYKEQLELESYIDVEVLFVESPDCIYVQKIHSNRSYHCKMIRELTETYEHNLSSTEYIPVPHKDLPCAAPGVDKRWHRGIITDVTEISVQVFFVDLGYTLMFNYNAIRALPKKYMSCKTQAIRVSLRNIKPPYGNWDQWRLEAIEFLKKCLMHSTKPYKIVAFDKSGDTYNVVMYRHDKTNVAYLLIKNGFALNTRPSPRNANTGGKSRNRRQKHRRAINNMKEPTESEEPIEQVERIASAESHTILNTSTRSTSEETEDPFKVHVLVHQVRSPDCIYVSDAMCEQTGIEEMMKQIQEFYNKYRSTKQEVWNMDAVCAVYSANNSMYYRGKIVEINTKGNVVVFLYDIGVEETVSINDIQALYPPFFKIPTSVFKIKLSGILPCGGSSSWPSSSCQALHEIIDKNQNCRFYISKLEDEDVENSAIPVELWIKQKKMDGPLAPTRIEINSVNRMLVDKGLALPVKEYAKKRDKIVAVELKRLAIKKSERLLKSESNVKWFKINNGDGAVAEAGINMDSKILLEYSNSNSDSEEYSSEEIFDNMPTLPKLSSWLPAEPILKDVFSAVPTYLDHDGFLYLHSIEQNTKTLHSIETKLQDLYNNCAVESCDIVWAAGDMCIAQYHANQKWYRGKVVEFVDYGNVEECSIGTLKKKVILENIPIQCTKCLIYGLNPNNKTGKWTTEDLDKIHGLLIDKNCEVSILDATDLFYVISVTIFPNEHCSQTMDLITFLVNEWNMNIKLEIENNLSGRDTSTTDTPDVIIENSKFIYSDEEIENVAKDEVISGYSVLMQHTNALNESGSCAMTDHEENFSWCKSKTDIVTSTPHIVSEENLSINYKVIDIPQDIEYIEIELCCSITATKFHAQLKENAHSTTLTTYYEQYQLLMSDLQENACKQPMITYIAPNTPCCAKFSDGVWYRCLIVETEPAAGTTDVEIKLLYVDYGNDEYRTVNTEQCELHALKKEWMDVPVLAIKCKLWNIEVASSANKDSLLPRLKEMYNRRVVATIKKIDNDFMYIELYENEDREELIYGSLIQEGIFKRIKDCQTASLKNISQ</sequence>
<proteinExistence type="predicted"/>
<dbReference type="InterPro" id="IPR002999">
    <property type="entry name" value="Tudor"/>
</dbReference>
<dbReference type="OrthoDB" id="5800423at2759"/>
<dbReference type="SUPFAM" id="SSF63748">
    <property type="entry name" value="Tudor/PWWP/MBT"/>
    <property type="match status" value="5"/>
</dbReference>
<feature type="region of interest" description="Disordered" evidence="2">
    <location>
        <begin position="607"/>
        <end position="643"/>
    </location>
</feature>
<feature type="compositionally biased region" description="Basic residues" evidence="2">
    <location>
        <begin position="619"/>
        <end position="629"/>
    </location>
</feature>
<evidence type="ECO:0000259" key="3">
    <source>
        <dbReference type="PROSITE" id="PS50304"/>
    </source>
</evidence>
<reference evidence="4 5" key="1">
    <citation type="submission" date="2015-07" db="EMBL/GenBank/DDBJ databases">
        <title>The genome of Dufourea novaeangliae.</title>
        <authorList>
            <person name="Pan H."/>
            <person name="Kapheim K."/>
        </authorList>
    </citation>
    <scope>NUCLEOTIDE SEQUENCE [LARGE SCALE GENOMIC DNA]</scope>
    <source>
        <strain evidence="4">0120121106</strain>
        <tissue evidence="4">Whole body</tissue>
    </source>
</reference>
<name>A0A154PDU9_DUFNO</name>
<gene>
    <name evidence="4" type="ORF">WN55_11191</name>
</gene>
<accession>A0A154PDU9</accession>
<feature type="compositionally biased region" description="Polar residues" evidence="2">
    <location>
        <begin position="607"/>
        <end position="618"/>
    </location>
</feature>
<dbReference type="PANTHER" id="PTHR16442">
    <property type="entry name" value="RING FINGER PROTEIN 17"/>
    <property type="match status" value="1"/>
</dbReference>
<feature type="domain" description="Tudor" evidence="3">
    <location>
        <begin position="721"/>
        <end position="780"/>
    </location>
</feature>
<evidence type="ECO:0000313" key="5">
    <source>
        <dbReference type="Proteomes" id="UP000076502"/>
    </source>
</evidence>
<dbReference type="PANTHER" id="PTHR16442:SF1">
    <property type="entry name" value="RING FINGER PROTEIN 17"/>
    <property type="match status" value="1"/>
</dbReference>
<organism evidence="4 5">
    <name type="scientific">Dufourea novaeangliae</name>
    <name type="common">Sweat bee</name>
    <dbReference type="NCBI Taxonomy" id="178035"/>
    <lineage>
        <taxon>Eukaryota</taxon>
        <taxon>Metazoa</taxon>
        <taxon>Ecdysozoa</taxon>
        <taxon>Arthropoda</taxon>
        <taxon>Hexapoda</taxon>
        <taxon>Insecta</taxon>
        <taxon>Pterygota</taxon>
        <taxon>Neoptera</taxon>
        <taxon>Endopterygota</taxon>
        <taxon>Hymenoptera</taxon>
        <taxon>Apocrita</taxon>
        <taxon>Aculeata</taxon>
        <taxon>Apoidea</taxon>
        <taxon>Anthophila</taxon>
        <taxon>Halictidae</taxon>
        <taxon>Rophitinae</taxon>
        <taxon>Dufourea</taxon>
    </lineage>
</organism>
<dbReference type="InterPro" id="IPR035437">
    <property type="entry name" value="SNase_OB-fold_sf"/>
</dbReference>
<dbReference type="PROSITE" id="PS50304">
    <property type="entry name" value="TUDOR"/>
    <property type="match status" value="2"/>
</dbReference>
<dbReference type="GO" id="GO:0005737">
    <property type="term" value="C:cytoplasm"/>
    <property type="evidence" value="ECO:0007669"/>
    <property type="project" value="UniProtKB-ARBA"/>
</dbReference>
<keyword evidence="5" id="KW-1185">Reference proteome</keyword>
<feature type="coiled-coil region" evidence="1">
    <location>
        <begin position="44"/>
        <end position="78"/>
    </location>
</feature>
<evidence type="ECO:0000313" key="4">
    <source>
        <dbReference type="EMBL" id="KZC09448.1"/>
    </source>
</evidence>
<dbReference type="Gene3D" id="2.40.50.90">
    <property type="match status" value="5"/>
</dbReference>
<evidence type="ECO:0000256" key="1">
    <source>
        <dbReference type="SAM" id="Coils"/>
    </source>
</evidence>
<dbReference type="Proteomes" id="UP000076502">
    <property type="component" value="Unassembled WGS sequence"/>
</dbReference>
<feature type="domain" description="Tudor" evidence="3">
    <location>
        <begin position="1310"/>
        <end position="1373"/>
    </location>
</feature>
<dbReference type="SMART" id="SM00333">
    <property type="entry name" value="TUDOR"/>
    <property type="match status" value="5"/>
</dbReference>
<protein>
    <submittedName>
        <fullName evidence="4">RING finger protein 17</fullName>
    </submittedName>
</protein>
<keyword evidence="1" id="KW-0175">Coiled coil</keyword>
<dbReference type="CDD" id="cd20379">
    <property type="entry name" value="Tudor_dTUD-like"/>
    <property type="match status" value="1"/>
</dbReference>
<dbReference type="SUPFAM" id="SSF50199">
    <property type="entry name" value="Staphylococcal nuclease"/>
    <property type="match status" value="1"/>
</dbReference>